<comment type="caution">
    <text evidence="2">The sequence shown here is derived from an EMBL/GenBank/DDBJ whole genome shotgun (WGS) entry which is preliminary data.</text>
</comment>
<evidence type="ECO:0000313" key="2">
    <source>
        <dbReference type="EMBL" id="GAA4766410.1"/>
    </source>
</evidence>
<protein>
    <submittedName>
        <fullName evidence="2">Uncharacterized protein</fullName>
    </submittedName>
</protein>
<evidence type="ECO:0000256" key="1">
    <source>
        <dbReference type="SAM" id="MobiDB-lite"/>
    </source>
</evidence>
<organism evidence="2 3">
    <name type="scientific">Microbacterium gilvum</name>
    <dbReference type="NCBI Taxonomy" id="1336204"/>
    <lineage>
        <taxon>Bacteria</taxon>
        <taxon>Bacillati</taxon>
        <taxon>Actinomycetota</taxon>
        <taxon>Actinomycetes</taxon>
        <taxon>Micrococcales</taxon>
        <taxon>Microbacteriaceae</taxon>
        <taxon>Microbacterium</taxon>
    </lineage>
</organism>
<keyword evidence="3" id="KW-1185">Reference proteome</keyword>
<feature type="region of interest" description="Disordered" evidence="1">
    <location>
        <begin position="319"/>
        <end position="384"/>
    </location>
</feature>
<feature type="compositionally biased region" description="Basic residues" evidence="1">
    <location>
        <begin position="269"/>
        <end position="278"/>
    </location>
</feature>
<accession>A0ABP8ZUD9</accession>
<dbReference type="Proteomes" id="UP001501645">
    <property type="component" value="Unassembled WGS sequence"/>
</dbReference>
<dbReference type="EMBL" id="BAABKO010000001">
    <property type="protein sequence ID" value="GAA4766410.1"/>
    <property type="molecule type" value="Genomic_DNA"/>
</dbReference>
<evidence type="ECO:0000313" key="3">
    <source>
        <dbReference type="Proteomes" id="UP001501645"/>
    </source>
</evidence>
<name>A0ABP8ZUD9_9MICO</name>
<reference evidence="3" key="1">
    <citation type="journal article" date="2019" name="Int. J. Syst. Evol. Microbiol.">
        <title>The Global Catalogue of Microorganisms (GCM) 10K type strain sequencing project: providing services to taxonomists for standard genome sequencing and annotation.</title>
        <authorList>
            <consortium name="The Broad Institute Genomics Platform"/>
            <consortium name="The Broad Institute Genome Sequencing Center for Infectious Disease"/>
            <person name="Wu L."/>
            <person name="Ma J."/>
        </authorList>
    </citation>
    <scope>NUCLEOTIDE SEQUENCE [LARGE SCALE GENOMIC DNA]</scope>
    <source>
        <strain evidence="3">JCM 18537</strain>
    </source>
</reference>
<dbReference type="RefSeq" id="WP_345436003.1">
    <property type="nucleotide sequence ID" value="NZ_BAABKO010000001.1"/>
</dbReference>
<proteinExistence type="predicted"/>
<feature type="compositionally biased region" description="Low complexity" evidence="1">
    <location>
        <begin position="341"/>
        <end position="366"/>
    </location>
</feature>
<feature type="compositionally biased region" description="Low complexity" evidence="1">
    <location>
        <begin position="279"/>
        <end position="292"/>
    </location>
</feature>
<sequence>MSWDAVVTGAAPPPTEPTGAYRAVRRVTPPASPLEGIIASQGDDSVVLVPVEQLDGWEGWRSAGSQHVLAPLDIVRLADGHAVVLPRCDDTVEARLAHRAARGPVLRGGEAVTLAVSLLRGVQEAWAQRPPGADAPRGRWWLSADARPLFAFGDGDPVEESAASLLAAAGECCPDKVVRRVLDDVRVAFERPRALRRTGPDLETRLFEACAPQPLAEDGPSDVRPDHADLREDARPAAPSEGWLVHRVDVGLGELVADAFAEVGRRMRARGTARRVRPTRAATGSASPAGGPLRRRAPIIVGAICGGAVLAVGLAWPSATDDASPGPGRTGAADDGDASSTVVHATSAPPAPAAEATPPTEHVPTADATATGVPTPSAEEETPEQATARLVEGAADAALVDDFGDVAVTRVEGDGIVRHVVLERVDGVWQLRQTYETAEGAG</sequence>
<gene>
    <name evidence="2" type="ORF">GCM10023351_07080</name>
</gene>
<feature type="region of interest" description="Disordered" evidence="1">
    <location>
        <begin position="269"/>
        <end position="293"/>
    </location>
</feature>